<evidence type="ECO:0000256" key="5">
    <source>
        <dbReference type="ARBA" id="ARBA00044198"/>
    </source>
</evidence>
<comment type="subcellular location">
    <subcellularLocation>
        <location evidence="6">Nucleus</location>
        <location evidence="6">Nucleolus</location>
    </subcellularLocation>
</comment>
<dbReference type="PANTHER" id="PTHR48414">
    <property type="entry name" value="POP5 HOMOLOG, RIBONUCLEASE P_MRP SUBUNIT"/>
    <property type="match status" value="1"/>
</dbReference>
<dbReference type="PANTHER" id="PTHR48414:SF1">
    <property type="entry name" value="POP5 HOMOLOG, RIBONUCLEASE P_MRP SUBUNIT"/>
    <property type="match status" value="1"/>
</dbReference>
<keyword evidence="3 6" id="KW-0819">tRNA processing</keyword>
<dbReference type="InterPro" id="IPR002759">
    <property type="entry name" value="Pop5/Rpp14/Rnp2-like"/>
</dbReference>
<evidence type="ECO:0000256" key="4">
    <source>
        <dbReference type="ARBA" id="ARBA00023242"/>
    </source>
</evidence>
<reference evidence="7" key="1">
    <citation type="journal article" date="2015" name="Insect Biochem. Mol. Biol.">
        <title>An insight into the sialome of the horse fly, Tabanus bromius.</title>
        <authorList>
            <person name="Ribeiro J.M."/>
            <person name="Kazimirova M."/>
            <person name="Takac P."/>
            <person name="Andersen J.F."/>
            <person name="Francischetti I.M."/>
        </authorList>
    </citation>
    <scope>NUCLEOTIDE SEQUENCE</scope>
</reference>
<dbReference type="GO" id="GO:0006364">
    <property type="term" value="P:rRNA processing"/>
    <property type="evidence" value="ECO:0007669"/>
    <property type="project" value="UniProtKB-KW"/>
</dbReference>
<dbReference type="SUPFAM" id="SSF160350">
    <property type="entry name" value="Rnp2-like"/>
    <property type="match status" value="1"/>
</dbReference>
<dbReference type="InterPro" id="IPR038085">
    <property type="entry name" value="Rnp2-like_sf"/>
</dbReference>
<dbReference type="AlphaFoldDB" id="A0A0K8TL83"/>
<organism evidence="7">
    <name type="scientific">Tabanus bromius</name>
    <name type="common">Band-eyed brown horse fly</name>
    <dbReference type="NCBI Taxonomy" id="304241"/>
    <lineage>
        <taxon>Eukaryota</taxon>
        <taxon>Metazoa</taxon>
        <taxon>Ecdysozoa</taxon>
        <taxon>Arthropoda</taxon>
        <taxon>Hexapoda</taxon>
        <taxon>Insecta</taxon>
        <taxon>Pterygota</taxon>
        <taxon>Neoptera</taxon>
        <taxon>Endopterygota</taxon>
        <taxon>Diptera</taxon>
        <taxon>Brachycera</taxon>
        <taxon>Tabanomorpha</taxon>
        <taxon>Tabanoidea</taxon>
        <taxon>Tabanidae</taxon>
        <taxon>Tabanus</taxon>
    </lineage>
</organism>
<evidence type="ECO:0000256" key="3">
    <source>
        <dbReference type="ARBA" id="ARBA00022694"/>
    </source>
</evidence>
<keyword evidence="4 6" id="KW-0539">Nucleus</keyword>
<comment type="similarity">
    <text evidence="1 6">Belongs to the eukaryotic/archaeal RNase P protein component 2 family.</text>
</comment>
<sequence length="130" mass="14964">MVRVKYRYVVVRLDSPDPSSKFKDSAIAKTILKNVEKYYGDLGIASLETGFAIKYYNPQTKIAVIQNRHKPHRYMSSILPLITVIGSYQAKFVTLYTGATIVQCYKFIVRYHKQRLRPDVAKPKDTSSKK</sequence>
<dbReference type="EMBL" id="GDAI01002496">
    <property type="protein sequence ID" value="JAI15107.1"/>
    <property type="molecule type" value="mRNA"/>
</dbReference>
<dbReference type="GO" id="GO:0005730">
    <property type="term" value="C:nucleolus"/>
    <property type="evidence" value="ECO:0007669"/>
    <property type="project" value="UniProtKB-SubCell"/>
</dbReference>
<dbReference type="GO" id="GO:0001682">
    <property type="term" value="P:tRNA 5'-leader removal"/>
    <property type="evidence" value="ECO:0007669"/>
    <property type="project" value="InterPro"/>
</dbReference>
<dbReference type="GO" id="GO:0030677">
    <property type="term" value="C:ribonuclease P complex"/>
    <property type="evidence" value="ECO:0007669"/>
    <property type="project" value="InterPro"/>
</dbReference>
<accession>A0A0K8TL83</accession>
<dbReference type="PIRSF" id="PIRSF023803">
    <property type="entry name" value="Ribonuclease_P_prd"/>
    <property type="match status" value="1"/>
</dbReference>
<evidence type="ECO:0000256" key="1">
    <source>
        <dbReference type="ARBA" id="ARBA00010800"/>
    </source>
</evidence>
<dbReference type="InterPro" id="IPR016819">
    <property type="entry name" value="RNase_P/MRP_POP5"/>
</dbReference>
<proteinExistence type="evidence at transcript level"/>
<dbReference type="Gene3D" id="3.30.70.3250">
    <property type="entry name" value="Ribonuclease P, Pop5 subunit"/>
    <property type="match status" value="1"/>
</dbReference>
<comment type="function">
    <text evidence="6">Component of ribonuclease P, a protein complex that generates mature tRNA molecules by cleaving their 5'-ends.</text>
</comment>
<dbReference type="Pfam" id="PF01900">
    <property type="entry name" value="RNase_P_Rpp14"/>
    <property type="match status" value="1"/>
</dbReference>
<dbReference type="GO" id="GO:0033204">
    <property type="term" value="F:ribonuclease P RNA binding"/>
    <property type="evidence" value="ECO:0007669"/>
    <property type="project" value="InterPro"/>
</dbReference>
<keyword evidence="2" id="KW-0698">rRNA processing</keyword>
<evidence type="ECO:0000256" key="2">
    <source>
        <dbReference type="ARBA" id="ARBA00022552"/>
    </source>
</evidence>
<evidence type="ECO:0000313" key="7">
    <source>
        <dbReference type="EMBL" id="JAI15107.1"/>
    </source>
</evidence>
<evidence type="ECO:0000256" key="6">
    <source>
        <dbReference type="PIRNR" id="PIRNR023803"/>
    </source>
</evidence>
<protein>
    <recommendedName>
        <fullName evidence="5 6">Ribonuclease P/MRP protein subunit POP5</fullName>
    </recommendedName>
</protein>
<name>A0A0K8TL83_TABBR</name>